<name>A0ABS6EV93_9FIRM</name>
<sequence>MALLKCENGDYFVLNNFQTLNLLQNSYTPDVRFHVYVKSGAFAGAAEMDSSVLELQQLYSELSAMCETYTGKTTLIHNDYFINTETHIDFAFHARGYLNITGVIEDTRNRLTFQVKAAVGDMDDFLQQLKQEQDI</sequence>
<dbReference type="RefSeq" id="WP_216471336.1">
    <property type="nucleotide sequence ID" value="NZ_JAHLQI010000014.1"/>
</dbReference>
<protein>
    <submittedName>
        <fullName evidence="1">Uncharacterized protein</fullName>
    </submittedName>
</protein>
<gene>
    <name evidence="1" type="ORF">KQI75_13415</name>
</gene>
<keyword evidence="2" id="KW-1185">Reference proteome</keyword>
<dbReference type="Proteomes" id="UP000783588">
    <property type="component" value="Unassembled WGS sequence"/>
</dbReference>
<accession>A0ABS6EV93</accession>
<evidence type="ECO:0000313" key="1">
    <source>
        <dbReference type="EMBL" id="MBU5491595.1"/>
    </source>
</evidence>
<reference evidence="1 2" key="1">
    <citation type="submission" date="2021-06" db="EMBL/GenBank/DDBJ databases">
        <authorList>
            <person name="Sun Q."/>
            <person name="Li D."/>
        </authorList>
    </citation>
    <scope>NUCLEOTIDE SEQUENCE [LARGE SCALE GENOMIC DNA]</scope>
    <source>
        <strain evidence="1 2">MSJd-7</strain>
    </source>
</reference>
<comment type="caution">
    <text evidence="1">The sequence shown here is derived from an EMBL/GenBank/DDBJ whole genome shotgun (WGS) entry which is preliminary data.</text>
</comment>
<organism evidence="1 2">
    <name type="scientific">Butyricicoccus intestinisimiae</name>
    <dbReference type="NCBI Taxonomy" id="2841509"/>
    <lineage>
        <taxon>Bacteria</taxon>
        <taxon>Bacillati</taxon>
        <taxon>Bacillota</taxon>
        <taxon>Clostridia</taxon>
        <taxon>Eubacteriales</taxon>
        <taxon>Butyricicoccaceae</taxon>
        <taxon>Butyricicoccus</taxon>
    </lineage>
</organism>
<dbReference type="EMBL" id="JAHLQI010000014">
    <property type="protein sequence ID" value="MBU5491595.1"/>
    <property type="molecule type" value="Genomic_DNA"/>
</dbReference>
<proteinExistence type="predicted"/>
<evidence type="ECO:0000313" key="2">
    <source>
        <dbReference type="Proteomes" id="UP000783588"/>
    </source>
</evidence>